<dbReference type="EnsemblProtists" id="HpaT814173">
    <property type="protein sequence ID" value="HpaP814173"/>
    <property type="gene ID" value="HpaG814173"/>
</dbReference>
<dbReference type="EMBL" id="ABWE02003484">
    <property type="status" value="NOT_ANNOTATED_CDS"/>
    <property type="molecule type" value="Genomic_DNA"/>
</dbReference>
<dbReference type="Proteomes" id="UP000011713">
    <property type="component" value="Unassembled WGS sequence"/>
</dbReference>
<protein>
    <submittedName>
        <fullName evidence="1">Uncharacterized protein</fullName>
    </submittedName>
</protein>
<dbReference type="InParanoid" id="M4C503"/>
<evidence type="ECO:0000313" key="1">
    <source>
        <dbReference type="EnsemblProtists" id="HpaP814173"/>
    </source>
</evidence>
<dbReference type="VEuPathDB" id="FungiDB:HpaG814173"/>
<dbReference type="PANTHER" id="PTHR37067">
    <property type="entry name" value="PX DOMAIN-CONTAINING PROTEIN"/>
    <property type="match status" value="1"/>
</dbReference>
<keyword evidence="2" id="KW-1185">Reference proteome</keyword>
<dbReference type="HOGENOM" id="CLU_1550484_0_0_1"/>
<evidence type="ECO:0000313" key="2">
    <source>
        <dbReference type="Proteomes" id="UP000011713"/>
    </source>
</evidence>
<name>M4C503_HYAAE</name>
<dbReference type="PANTHER" id="PTHR37067:SF3">
    <property type="entry name" value="PX DOMAIN-CONTAINING PROTEIN"/>
    <property type="match status" value="1"/>
</dbReference>
<proteinExistence type="predicted"/>
<dbReference type="STRING" id="559515.M4C503"/>
<organism evidence="1 2">
    <name type="scientific">Hyaloperonospora arabidopsidis (strain Emoy2)</name>
    <name type="common">Downy mildew agent</name>
    <name type="synonym">Peronospora arabidopsidis</name>
    <dbReference type="NCBI Taxonomy" id="559515"/>
    <lineage>
        <taxon>Eukaryota</taxon>
        <taxon>Sar</taxon>
        <taxon>Stramenopiles</taxon>
        <taxon>Oomycota</taxon>
        <taxon>Peronosporomycetes</taxon>
        <taxon>Peronosporales</taxon>
        <taxon>Peronosporaceae</taxon>
        <taxon>Hyaloperonospora</taxon>
    </lineage>
</organism>
<sequence length="173" mass="19615">MFFRNDEMLDNCEEDDLVASDAAKAVAKKIAKKSSEKAHAMKLFVKDSETEKYVITIKNVMRYELALNHVGSGMSFRQAAMSIEHAKRCTQTPKLAGINNLMVGQFIRALVASNLQRIADFVGDASIWAFLFACDGSTHRGQSFFHMRFRFCYRDVLVNLHLVAIPMFDRHTS</sequence>
<reference evidence="1" key="2">
    <citation type="submission" date="2015-06" db="UniProtKB">
        <authorList>
            <consortium name="EnsemblProtists"/>
        </authorList>
    </citation>
    <scope>IDENTIFICATION</scope>
    <source>
        <strain evidence="1">Emoy2</strain>
    </source>
</reference>
<dbReference type="AlphaFoldDB" id="M4C503"/>
<reference evidence="2" key="1">
    <citation type="journal article" date="2010" name="Science">
        <title>Signatures of adaptation to obligate biotrophy in the Hyaloperonospora arabidopsidis genome.</title>
        <authorList>
            <person name="Baxter L."/>
            <person name="Tripathy S."/>
            <person name="Ishaque N."/>
            <person name="Boot N."/>
            <person name="Cabral A."/>
            <person name="Kemen E."/>
            <person name="Thines M."/>
            <person name="Ah-Fong A."/>
            <person name="Anderson R."/>
            <person name="Badejoko W."/>
            <person name="Bittner-Eddy P."/>
            <person name="Boore J.L."/>
            <person name="Chibucos M.C."/>
            <person name="Coates M."/>
            <person name="Dehal P."/>
            <person name="Delehaunty K."/>
            <person name="Dong S."/>
            <person name="Downton P."/>
            <person name="Dumas B."/>
            <person name="Fabro G."/>
            <person name="Fronick C."/>
            <person name="Fuerstenberg S.I."/>
            <person name="Fulton L."/>
            <person name="Gaulin E."/>
            <person name="Govers F."/>
            <person name="Hughes L."/>
            <person name="Humphray S."/>
            <person name="Jiang R.H."/>
            <person name="Judelson H."/>
            <person name="Kamoun S."/>
            <person name="Kyung K."/>
            <person name="Meijer H."/>
            <person name="Minx P."/>
            <person name="Morris P."/>
            <person name="Nelson J."/>
            <person name="Phuntumart V."/>
            <person name="Qutob D."/>
            <person name="Rehmany A."/>
            <person name="Rougon-Cardoso A."/>
            <person name="Ryden P."/>
            <person name="Torto-Alalibo T."/>
            <person name="Studholme D."/>
            <person name="Wang Y."/>
            <person name="Win J."/>
            <person name="Wood J."/>
            <person name="Clifton S.W."/>
            <person name="Rogers J."/>
            <person name="Van den Ackerveken G."/>
            <person name="Jones J.D."/>
            <person name="McDowell J.M."/>
            <person name="Beynon J."/>
            <person name="Tyler B.M."/>
        </authorList>
    </citation>
    <scope>NUCLEOTIDE SEQUENCE [LARGE SCALE GENOMIC DNA]</scope>
    <source>
        <strain evidence="2">Emoy2</strain>
    </source>
</reference>
<accession>M4C503</accession>